<dbReference type="EMBL" id="MKKK01000018">
    <property type="protein sequence ID" value="OEY96897.1"/>
    <property type="molecule type" value="Genomic_DNA"/>
</dbReference>
<keyword evidence="6" id="KW-1185">Reference proteome</keyword>
<sequence length="216" mass="24272">MKFLELAKSRYTSKAYDASKKIPAQQLQNLLEVLRLSPSSINIQPWKFIAAQSATAKQKIAEAMPGNFSYNIPKILNASDVIIFTAKNDIDETHLDNILNCEEQAGRFRTPDSKLTQKNVRQTYIDLYKQNNLIHDWIDNQVHIALGALLFAAKAENIDATPIGGFDRKLLDEILQLDQQGLHSVVLVALGYHSDEDFNTTLGKGRLSYDQVISII</sequence>
<proteinExistence type="inferred from homology"/>
<evidence type="ECO:0000256" key="2">
    <source>
        <dbReference type="ARBA" id="ARBA00022857"/>
    </source>
</evidence>
<gene>
    <name evidence="5" type="ORF">BJI46_11960</name>
</gene>
<name>A0A1E7RCF2_9GAMM</name>
<evidence type="ECO:0000259" key="4">
    <source>
        <dbReference type="Pfam" id="PF00881"/>
    </source>
</evidence>
<keyword evidence="3" id="KW-0560">Oxidoreductase</keyword>
<dbReference type="GO" id="GO:0016491">
    <property type="term" value="F:oxidoreductase activity"/>
    <property type="evidence" value="ECO:0007669"/>
    <property type="project" value="UniProtKB-KW"/>
</dbReference>
<dbReference type="SUPFAM" id="SSF55469">
    <property type="entry name" value="FMN-dependent nitroreductase-like"/>
    <property type="match status" value="1"/>
</dbReference>
<dbReference type="PANTHER" id="PTHR43673:SF10">
    <property type="entry name" value="NADH DEHYDROGENASE_NAD(P)H NITROREDUCTASE XCC3605-RELATED"/>
    <property type="match status" value="1"/>
</dbReference>
<dbReference type="InterPro" id="IPR000415">
    <property type="entry name" value="Nitroreductase-like"/>
</dbReference>
<comment type="caution">
    <text evidence="5">The sequence shown here is derived from an EMBL/GenBank/DDBJ whole genome shotgun (WGS) entry which is preliminary data.</text>
</comment>
<dbReference type="InterPro" id="IPR033878">
    <property type="entry name" value="NfsB-like"/>
</dbReference>
<dbReference type="NCBIfam" id="NF008275">
    <property type="entry name" value="PRK11053.1"/>
    <property type="match status" value="1"/>
</dbReference>
<evidence type="ECO:0000313" key="5">
    <source>
        <dbReference type="EMBL" id="OEY96897.1"/>
    </source>
</evidence>
<organism evidence="5 6">
    <name type="scientific">Acinetobacter qingfengensis</name>
    <dbReference type="NCBI Taxonomy" id="1262585"/>
    <lineage>
        <taxon>Bacteria</taxon>
        <taxon>Pseudomonadati</taxon>
        <taxon>Pseudomonadota</taxon>
        <taxon>Gammaproteobacteria</taxon>
        <taxon>Moraxellales</taxon>
        <taxon>Moraxellaceae</taxon>
        <taxon>Acinetobacter</taxon>
    </lineage>
</organism>
<reference evidence="5 6" key="1">
    <citation type="submission" date="2016-09" db="EMBL/GenBank/DDBJ databases">
        <authorList>
            <person name="Capua I."/>
            <person name="De Benedictis P."/>
            <person name="Joannis T."/>
            <person name="Lombin L.H."/>
            <person name="Cattoli G."/>
        </authorList>
    </citation>
    <scope>NUCLEOTIDE SEQUENCE [LARGE SCALE GENOMIC DNA]</scope>
    <source>
        <strain evidence="5 6">ANC 4671</strain>
    </source>
</reference>
<comment type="similarity">
    <text evidence="1">Belongs to the nitroreductase family.</text>
</comment>
<keyword evidence="2" id="KW-0521">NADP</keyword>
<dbReference type="Pfam" id="PF00881">
    <property type="entry name" value="Nitroreductase"/>
    <property type="match status" value="1"/>
</dbReference>
<feature type="domain" description="Nitroreductase" evidence="4">
    <location>
        <begin position="8"/>
        <end position="192"/>
    </location>
</feature>
<dbReference type="OrthoDB" id="9809288at2"/>
<evidence type="ECO:0000313" key="6">
    <source>
        <dbReference type="Proteomes" id="UP000185895"/>
    </source>
</evidence>
<dbReference type="CDD" id="cd02149">
    <property type="entry name" value="NfsB-like"/>
    <property type="match status" value="1"/>
</dbReference>
<dbReference type="RefSeq" id="WP_070069691.1">
    <property type="nucleotide sequence ID" value="NZ_MKKK01000018.1"/>
</dbReference>
<accession>A0A1E7RCF2</accession>
<dbReference type="Proteomes" id="UP000185895">
    <property type="component" value="Unassembled WGS sequence"/>
</dbReference>
<protein>
    <submittedName>
        <fullName evidence="5">NAD(P)H nitroreductase</fullName>
    </submittedName>
</protein>
<evidence type="ECO:0000256" key="3">
    <source>
        <dbReference type="ARBA" id="ARBA00023002"/>
    </source>
</evidence>
<dbReference type="AlphaFoldDB" id="A0A1E7RCF2"/>
<evidence type="ECO:0000256" key="1">
    <source>
        <dbReference type="ARBA" id="ARBA00007118"/>
    </source>
</evidence>
<dbReference type="Gene3D" id="3.40.109.10">
    <property type="entry name" value="NADH Oxidase"/>
    <property type="match status" value="1"/>
</dbReference>
<dbReference type="STRING" id="1262585.BJI46_11960"/>
<dbReference type="PANTHER" id="PTHR43673">
    <property type="entry name" value="NAD(P)H NITROREDUCTASE YDGI-RELATED"/>
    <property type="match status" value="1"/>
</dbReference>
<dbReference type="InterPro" id="IPR029479">
    <property type="entry name" value="Nitroreductase"/>
</dbReference>